<evidence type="ECO:0000256" key="10">
    <source>
        <dbReference type="ARBA" id="ARBA00023228"/>
    </source>
</evidence>
<evidence type="ECO:0000256" key="5">
    <source>
        <dbReference type="ARBA" id="ARBA00022692"/>
    </source>
</evidence>
<feature type="transmembrane region" description="Helical" evidence="11">
    <location>
        <begin position="137"/>
        <end position="154"/>
    </location>
</feature>
<dbReference type="GO" id="GO:0034597">
    <property type="term" value="F:phosphatidylinositol-4,5-bisphosphate 4-phosphatase activity"/>
    <property type="evidence" value="ECO:0007669"/>
    <property type="project" value="UniProtKB-EC"/>
</dbReference>
<dbReference type="GO" id="GO:0030670">
    <property type="term" value="C:phagocytic vesicle membrane"/>
    <property type="evidence" value="ECO:0007669"/>
    <property type="project" value="TreeGrafter"/>
</dbReference>
<evidence type="ECO:0000256" key="6">
    <source>
        <dbReference type="ARBA" id="ARBA00022753"/>
    </source>
</evidence>
<keyword evidence="6 11" id="KW-0967">Endosome</keyword>
<evidence type="ECO:0000313" key="14">
    <source>
        <dbReference type="Proteomes" id="UP001177023"/>
    </source>
</evidence>
<keyword evidence="9 11" id="KW-0472">Membrane</keyword>
<evidence type="ECO:0000256" key="11">
    <source>
        <dbReference type="RuleBase" id="RU365008"/>
    </source>
</evidence>
<keyword evidence="7 11" id="KW-0378">Hydrolase</keyword>
<organism evidence="13 14">
    <name type="scientific">Mesorhabditis spiculigera</name>
    <dbReference type="NCBI Taxonomy" id="96644"/>
    <lineage>
        <taxon>Eukaryota</taxon>
        <taxon>Metazoa</taxon>
        <taxon>Ecdysozoa</taxon>
        <taxon>Nematoda</taxon>
        <taxon>Chromadorea</taxon>
        <taxon>Rhabditida</taxon>
        <taxon>Rhabditina</taxon>
        <taxon>Rhabditomorpha</taxon>
        <taxon>Rhabditoidea</taxon>
        <taxon>Rhabditidae</taxon>
        <taxon>Mesorhabditinae</taxon>
        <taxon>Mesorhabditis</taxon>
    </lineage>
</organism>
<proteinExistence type="predicted"/>
<evidence type="ECO:0000256" key="8">
    <source>
        <dbReference type="ARBA" id="ARBA00022989"/>
    </source>
</evidence>
<dbReference type="PANTHER" id="PTHR21014:SF4">
    <property type="entry name" value="PHOSPHATIDYLINOSITOL-4,5-BISPHOSPHATE 4-PHOSPHATASE"/>
    <property type="match status" value="1"/>
</dbReference>
<dbReference type="Proteomes" id="UP001177023">
    <property type="component" value="Unassembled WGS sequence"/>
</dbReference>
<evidence type="ECO:0000256" key="9">
    <source>
        <dbReference type="ARBA" id="ARBA00023136"/>
    </source>
</evidence>
<dbReference type="GO" id="GO:0005886">
    <property type="term" value="C:plasma membrane"/>
    <property type="evidence" value="ECO:0007669"/>
    <property type="project" value="TreeGrafter"/>
</dbReference>
<comment type="catalytic activity">
    <reaction evidence="1 11">
        <text>a 1,2-diacyl-sn-glycero-3-phospho-(1D-myo-inositol-4,5-bisphosphate) + H2O = a 1,2-diacyl-sn-glycero-3-phospho-(1D-myo-inositol-5-phosphate) + phosphate</text>
        <dbReference type="Rhea" id="RHEA:25674"/>
        <dbReference type="ChEBI" id="CHEBI:15377"/>
        <dbReference type="ChEBI" id="CHEBI:43474"/>
        <dbReference type="ChEBI" id="CHEBI:57795"/>
        <dbReference type="ChEBI" id="CHEBI:58456"/>
        <dbReference type="EC" id="3.1.3.78"/>
    </reaction>
</comment>
<dbReference type="GO" id="GO:0005765">
    <property type="term" value="C:lysosomal membrane"/>
    <property type="evidence" value="ECO:0007669"/>
    <property type="project" value="UniProtKB-SubCell"/>
</dbReference>
<dbReference type="InterPro" id="IPR019178">
    <property type="entry name" value="PtdIns-P2-Ptase"/>
</dbReference>
<dbReference type="EC" id="3.1.3.78" evidence="4 11"/>
<gene>
    <name evidence="13" type="ORF">MSPICULIGERA_LOCUS4937</name>
</gene>
<feature type="compositionally biased region" description="Pro residues" evidence="12">
    <location>
        <begin position="38"/>
        <end position="49"/>
    </location>
</feature>
<accession>A0AA36CDA6</accession>
<evidence type="ECO:0000256" key="4">
    <source>
        <dbReference type="ARBA" id="ARBA00012936"/>
    </source>
</evidence>
<comment type="subcellular location">
    <subcellularLocation>
        <location evidence="2 11">Late endosome membrane</location>
        <topology evidence="2 11">Multi-pass membrane protein</topology>
    </subcellularLocation>
    <subcellularLocation>
        <location evidence="3 11">Lysosome membrane</location>
        <topology evidence="3 11">Multi-pass membrane protein</topology>
    </subcellularLocation>
</comment>
<comment type="function">
    <text evidence="11">Catalyzes the hydrolysis of phosphatidylinositol-4,5-bisphosphate (PtdIns-4,5-P2) to phosphatidylinositol-4-phosphate (PtdIns-4-P).</text>
</comment>
<name>A0AA36CDA6_9BILA</name>
<evidence type="ECO:0000256" key="12">
    <source>
        <dbReference type="SAM" id="MobiDB-lite"/>
    </source>
</evidence>
<dbReference type="GO" id="GO:0031902">
    <property type="term" value="C:late endosome membrane"/>
    <property type="evidence" value="ECO:0007669"/>
    <property type="project" value="UniProtKB-SubCell"/>
</dbReference>
<evidence type="ECO:0000313" key="13">
    <source>
        <dbReference type="EMBL" id="CAJ0566327.1"/>
    </source>
</evidence>
<feature type="region of interest" description="Disordered" evidence="12">
    <location>
        <begin position="1"/>
        <end position="49"/>
    </location>
</feature>
<comment type="caution">
    <text evidence="13">The sequence shown here is derived from an EMBL/GenBank/DDBJ whole genome shotgun (WGS) entry which is preliminary data.</text>
</comment>
<feature type="transmembrane region" description="Helical" evidence="11">
    <location>
        <begin position="110"/>
        <end position="131"/>
    </location>
</feature>
<keyword evidence="5 11" id="KW-0812">Transmembrane</keyword>
<feature type="non-terminal residue" evidence="13">
    <location>
        <position position="1"/>
    </location>
</feature>
<dbReference type="PANTHER" id="PTHR21014">
    <property type="entry name" value="PHOSPHATIDYLINOSITOL-4,5-BISPHOSPHATE 4-PHOSPHATASE"/>
    <property type="match status" value="1"/>
</dbReference>
<dbReference type="Pfam" id="PF09788">
    <property type="entry name" value="Tmemb_55A"/>
    <property type="match status" value="1"/>
</dbReference>
<evidence type="ECO:0000256" key="7">
    <source>
        <dbReference type="ARBA" id="ARBA00022801"/>
    </source>
</evidence>
<evidence type="ECO:0000256" key="2">
    <source>
        <dbReference type="ARBA" id="ARBA00004107"/>
    </source>
</evidence>
<evidence type="ECO:0000256" key="3">
    <source>
        <dbReference type="ARBA" id="ARBA00004155"/>
    </source>
</evidence>
<sequence>MTSDKRRIFPDYIPPPPYREKHGRVVDDEEGNMSAWPPGEPSPAFPSPPYPGGPNLSKVQYPRDVSGPRYQCPECHHQFLFHRLMGIVVCPFCQQTVTVGKFNKKRSTMYLIVGLLLLVASAIVMTAYFIWFPKEPYILISVLLIAVSGFAGLIKSAHLRNQYPDALRVE</sequence>
<keyword evidence="10 11" id="KW-0458">Lysosome</keyword>
<protein>
    <recommendedName>
        <fullName evidence="4 11">Phosphatidylinositol-4,5-bisphosphate 4-phosphatase</fullName>
        <ecNumber evidence="4 11">3.1.3.78</ecNumber>
    </recommendedName>
</protein>
<dbReference type="EMBL" id="CATQJA010001215">
    <property type="protein sequence ID" value="CAJ0566327.1"/>
    <property type="molecule type" value="Genomic_DNA"/>
</dbReference>
<keyword evidence="14" id="KW-1185">Reference proteome</keyword>
<dbReference type="GO" id="GO:0046856">
    <property type="term" value="P:phosphatidylinositol dephosphorylation"/>
    <property type="evidence" value="ECO:0007669"/>
    <property type="project" value="InterPro"/>
</dbReference>
<keyword evidence="8 11" id="KW-1133">Transmembrane helix</keyword>
<dbReference type="AlphaFoldDB" id="A0AA36CDA6"/>
<reference evidence="13" key="1">
    <citation type="submission" date="2023-06" db="EMBL/GenBank/DDBJ databases">
        <authorList>
            <person name="Delattre M."/>
        </authorList>
    </citation>
    <scope>NUCLEOTIDE SEQUENCE</scope>
    <source>
        <strain evidence="13">AF72</strain>
    </source>
</reference>
<evidence type="ECO:0000256" key="1">
    <source>
        <dbReference type="ARBA" id="ARBA00001261"/>
    </source>
</evidence>